<protein>
    <submittedName>
        <fullName evidence="2">Uncharacterized protein</fullName>
    </submittedName>
</protein>
<feature type="coiled-coil region" evidence="1">
    <location>
        <begin position="8"/>
        <end position="56"/>
    </location>
</feature>
<evidence type="ECO:0000313" key="2">
    <source>
        <dbReference type="EMBL" id="MBS2545276.1"/>
    </source>
</evidence>
<evidence type="ECO:0000313" key="3">
    <source>
        <dbReference type="Proteomes" id="UP000730482"/>
    </source>
</evidence>
<gene>
    <name evidence="2" type="ORF">KGQ19_00190</name>
</gene>
<proteinExistence type="predicted"/>
<accession>A0ABS5KIX1</accession>
<dbReference type="Proteomes" id="UP000730482">
    <property type="component" value="Unassembled WGS sequence"/>
</dbReference>
<keyword evidence="1" id="KW-0175">Coiled coil</keyword>
<comment type="caution">
    <text evidence="2">The sequence shown here is derived from an EMBL/GenBank/DDBJ whole genome shotgun (WGS) entry which is preliminary data.</text>
</comment>
<dbReference type="RefSeq" id="WP_212006948.1">
    <property type="nucleotide sequence ID" value="NZ_JAAFYZ010000001.1"/>
</dbReference>
<reference evidence="2 3" key="1">
    <citation type="submission" date="2020-02" db="EMBL/GenBank/DDBJ databases">
        <title>Acidophilic actinobacteria isolated from forest soil.</title>
        <authorList>
            <person name="Golinska P."/>
        </authorList>
    </citation>
    <scope>NUCLEOTIDE SEQUENCE [LARGE SCALE GENOMIC DNA]</scope>
    <source>
        <strain evidence="2 3">NL8</strain>
    </source>
</reference>
<dbReference type="Gene3D" id="1.20.5.340">
    <property type="match status" value="1"/>
</dbReference>
<keyword evidence="3" id="KW-1185">Reference proteome</keyword>
<organism evidence="2 3">
    <name type="scientific">Catenulispora pinistramenti</name>
    <dbReference type="NCBI Taxonomy" id="2705254"/>
    <lineage>
        <taxon>Bacteria</taxon>
        <taxon>Bacillati</taxon>
        <taxon>Actinomycetota</taxon>
        <taxon>Actinomycetes</taxon>
        <taxon>Catenulisporales</taxon>
        <taxon>Catenulisporaceae</taxon>
        <taxon>Catenulispora</taxon>
    </lineage>
</organism>
<sequence>MSKLGTAVGTLIEQLESHEARLDELTANVTALTANVTALTATVTALTARVAALEAQPAHATADAGFELEPIRDEAIIALAEYRRQLDDVPFSPEADGVTSAMRAEHYAAVDAVARAASWIERSGPNRDQEIYAAIGAGRKALIRLTAMLEHRPIPLPLLTAEELSGYVDAATDVHTGNRFVWEGRGDAEFLLDRPVSGKPVLLEVVPLGEDHLVLNVIHVERTDRKLEHRFSDTAGLGFVYRKMVGPEVTHLRITGDPGWRARVIQPDELPSMERETTGQGRAWFRHTLGAKKVTIQGTEGGSLEFVPDCDCKGICTDYDHRTPKSLTYHSGDFREDMTLPRRTGMLSVSMRPKSVWSVTVLHY</sequence>
<evidence type="ECO:0000256" key="1">
    <source>
        <dbReference type="SAM" id="Coils"/>
    </source>
</evidence>
<name>A0ABS5KIX1_9ACTN</name>
<dbReference type="EMBL" id="JAAFYZ010000001">
    <property type="protein sequence ID" value="MBS2545276.1"/>
    <property type="molecule type" value="Genomic_DNA"/>
</dbReference>